<dbReference type="InterPro" id="IPR029063">
    <property type="entry name" value="SAM-dependent_MTases_sf"/>
</dbReference>
<accession>A0A2T0Z8R8</accession>
<dbReference type="AlphaFoldDB" id="A0A2T0Z8R8"/>
<dbReference type="PANTHER" id="PTHR43861">
    <property type="entry name" value="TRANS-ACONITATE 2-METHYLTRANSFERASE-RELATED"/>
    <property type="match status" value="1"/>
</dbReference>
<reference evidence="1 2" key="1">
    <citation type="submission" date="2018-03" db="EMBL/GenBank/DDBJ databases">
        <title>Genomic Encyclopedia of Archaeal and Bacterial Type Strains, Phase II (KMG-II): from individual species to whole genera.</title>
        <authorList>
            <person name="Goeker M."/>
        </authorList>
    </citation>
    <scope>NUCLEOTIDE SEQUENCE [LARGE SCALE GENOMIC DNA]</scope>
    <source>
        <strain evidence="1 2">DSM 100065</strain>
    </source>
</reference>
<sequence length="211" mass="23314">MPEGHEYAEDYYDFSRPESGIKSKVDTIRDSFIRRQVLKRVSGGALLDVGCGIGMFLETMAGEFDLYGVDISDYAIKVCAQRLPDAKLAVGSLIEGLPFDRTFDVISAINVMEHLEDPLGAASVVRSRLRPGGLFVTHLPTIGNKVQARLYKSSYDQDPTHIYRPSGPAYQRLVSSAGFKCTFQTYAPFVGAPLWRVLKAHPAHLAIFEAL</sequence>
<proteinExistence type="predicted"/>
<dbReference type="GO" id="GO:0008168">
    <property type="term" value="F:methyltransferase activity"/>
    <property type="evidence" value="ECO:0007669"/>
    <property type="project" value="UniProtKB-KW"/>
</dbReference>
<name>A0A2T0Z8R8_9ACTN</name>
<dbReference type="Pfam" id="PF13489">
    <property type="entry name" value="Methyltransf_23"/>
    <property type="match status" value="1"/>
</dbReference>
<dbReference type="GO" id="GO:0032259">
    <property type="term" value="P:methylation"/>
    <property type="evidence" value="ECO:0007669"/>
    <property type="project" value="UniProtKB-KW"/>
</dbReference>
<dbReference type="SUPFAM" id="SSF53335">
    <property type="entry name" value="S-adenosyl-L-methionine-dependent methyltransferases"/>
    <property type="match status" value="1"/>
</dbReference>
<protein>
    <submittedName>
        <fullName evidence="1">Methyltransferase family protein</fullName>
    </submittedName>
</protein>
<dbReference type="RefSeq" id="WP_106350932.1">
    <property type="nucleotide sequence ID" value="NZ_PVUE01000026.1"/>
</dbReference>
<dbReference type="OrthoDB" id="6064711at2"/>
<dbReference type="CDD" id="cd02440">
    <property type="entry name" value="AdoMet_MTases"/>
    <property type="match status" value="1"/>
</dbReference>
<dbReference type="EMBL" id="PVUE01000026">
    <property type="protein sequence ID" value="PRZ32736.1"/>
    <property type="molecule type" value="Genomic_DNA"/>
</dbReference>
<comment type="caution">
    <text evidence="1">The sequence shown here is derived from an EMBL/GenBank/DDBJ whole genome shotgun (WGS) entry which is preliminary data.</text>
</comment>
<keyword evidence="1" id="KW-0489">Methyltransferase</keyword>
<organism evidence="1 2">
    <name type="scientific">Antricoccus suffuscus</name>
    <dbReference type="NCBI Taxonomy" id="1629062"/>
    <lineage>
        <taxon>Bacteria</taxon>
        <taxon>Bacillati</taxon>
        <taxon>Actinomycetota</taxon>
        <taxon>Actinomycetes</taxon>
        <taxon>Geodermatophilales</taxon>
        <taxon>Antricoccaceae</taxon>
        <taxon>Antricoccus</taxon>
    </lineage>
</organism>
<dbReference type="PANTHER" id="PTHR43861:SF6">
    <property type="entry name" value="METHYLTRANSFERASE TYPE 11"/>
    <property type="match status" value="1"/>
</dbReference>
<evidence type="ECO:0000313" key="1">
    <source>
        <dbReference type="EMBL" id="PRZ32736.1"/>
    </source>
</evidence>
<keyword evidence="2" id="KW-1185">Reference proteome</keyword>
<gene>
    <name evidence="1" type="ORF">CLV47_1269</name>
</gene>
<dbReference type="Proteomes" id="UP000237752">
    <property type="component" value="Unassembled WGS sequence"/>
</dbReference>
<evidence type="ECO:0000313" key="2">
    <source>
        <dbReference type="Proteomes" id="UP000237752"/>
    </source>
</evidence>
<keyword evidence="1" id="KW-0808">Transferase</keyword>
<dbReference type="Gene3D" id="3.40.50.150">
    <property type="entry name" value="Vaccinia Virus protein VP39"/>
    <property type="match status" value="1"/>
</dbReference>